<name>A0A0P0M3D7_PHOVU</name>
<reference evidence="3" key="1">
    <citation type="submission" date="2015-10" db="EMBL/GenBank/DDBJ databases">
        <title>Extensive mobilome-driven genome diversification in gut-associated Bacteroides vulgatus mpk.</title>
        <authorList>
            <person name="Beier S."/>
            <person name="Lange A."/>
            <person name="Huson D.H."/>
            <person name="Frick J.-S."/>
            <person name="Autenrieth I.B."/>
        </authorList>
    </citation>
    <scope>NUCLEOTIDE SEQUENCE [LARGE SCALE GENOMIC DNA]</scope>
    <source>
        <strain evidence="3">mpk</strain>
    </source>
</reference>
<dbReference type="SUPFAM" id="SSF81301">
    <property type="entry name" value="Nucleotidyltransferase"/>
    <property type="match status" value="1"/>
</dbReference>
<feature type="domain" description="Polymerase beta nucleotidyltransferase" evidence="1">
    <location>
        <begin position="24"/>
        <end position="90"/>
    </location>
</feature>
<dbReference type="Proteomes" id="UP000061587">
    <property type="component" value="Chromosome"/>
</dbReference>
<dbReference type="InterPro" id="IPR043519">
    <property type="entry name" value="NT_sf"/>
</dbReference>
<protein>
    <submittedName>
        <fullName evidence="2">DNA Polymerase</fullName>
    </submittedName>
</protein>
<organism evidence="2 3">
    <name type="scientific">Phocaeicola vulgatus</name>
    <name type="common">Bacteroides vulgatus</name>
    <dbReference type="NCBI Taxonomy" id="821"/>
    <lineage>
        <taxon>Bacteria</taxon>
        <taxon>Pseudomonadati</taxon>
        <taxon>Bacteroidota</taxon>
        <taxon>Bacteroidia</taxon>
        <taxon>Bacteroidales</taxon>
        <taxon>Bacteroidaceae</taxon>
        <taxon>Phocaeicola</taxon>
    </lineage>
</organism>
<dbReference type="Pfam" id="PF18765">
    <property type="entry name" value="Polbeta"/>
    <property type="match status" value="1"/>
</dbReference>
<dbReference type="CDD" id="cd05403">
    <property type="entry name" value="NT_KNTase_like"/>
    <property type="match status" value="1"/>
</dbReference>
<evidence type="ECO:0000313" key="3">
    <source>
        <dbReference type="Proteomes" id="UP000061587"/>
    </source>
</evidence>
<dbReference type="PATRIC" id="fig|821.40.peg.3127"/>
<dbReference type="EMBL" id="CP013020">
    <property type="protein sequence ID" value="ALK85197.1"/>
    <property type="molecule type" value="Genomic_DNA"/>
</dbReference>
<proteinExistence type="predicted"/>
<evidence type="ECO:0000259" key="1">
    <source>
        <dbReference type="Pfam" id="PF18765"/>
    </source>
</evidence>
<dbReference type="PANTHER" id="PTHR33933">
    <property type="entry name" value="NUCLEOTIDYLTRANSFERASE"/>
    <property type="match status" value="1"/>
</dbReference>
<dbReference type="InterPro" id="IPR052548">
    <property type="entry name" value="Type_VII_TA_antitoxin"/>
</dbReference>
<dbReference type="AlphaFoldDB" id="A0A0P0M3D7"/>
<dbReference type="PANTHER" id="PTHR33933:SF1">
    <property type="entry name" value="PROTEIN ADENYLYLTRANSFERASE MNTA-RELATED"/>
    <property type="match status" value="1"/>
</dbReference>
<sequence>MIAVNNKFNLKIRSMKRPEIVKSIQNALHKVAPGIKVILYGSEARGDARSDSDIDLLLLIDKDVVTLEDKMLLTAPLYDIELETGVQINPFIESMKEWGKRFTPFYENIMKEGILL</sequence>
<dbReference type="InterPro" id="IPR041633">
    <property type="entry name" value="Polbeta"/>
</dbReference>
<evidence type="ECO:0000313" key="2">
    <source>
        <dbReference type="EMBL" id="ALK85197.1"/>
    </source>
</evidence>
<reference evidence="2 3" key="2">
    <citation type="journal article" date="2016" name="Genome Biol. Evol.">
        <title>Extensive mobilome-driven genome diversification in mouse gut-associated Bacteroides vulgatus mpk.</title>
        <authorList>
            <person name="Lange A."/>
            <person name="Beier S."/>
            <person name="Steimle A."/>
            <person name="Autenrieth I.B."/>
            <person name="Huson D.H."/>
            <person name="Frick J.S."/>
        </authorList>
    </citation>
    <scope>NUCLEOTIDE SEQUENCE [LARGE SCALE GENOMIC DNA]</scope>
    <source>
        <strain evidence="3">mpk</strain>
    </source>
</reference>
<dbReference type="Gene3D" id="3.30.460.10">
    <property type="entry name" value="Beta Polymerase, domain 2"/>
    <property type="match status" value="1"/>
</dbReference>
<accession>A0A0P0M3D7</accession>
<gene>
    <name evidence="2" type="ORF">BvMPK_2605</name>
</gene>